<accession>A0A1N6QCH0</accession>
<sequence length="236" mass="25654">MSETQYLFPPSPVYSLPVRGIESRYPVKRIFCVGRNYHAHAVEMGRPVDKATAQPFYFTKAASTLVESGATVPYPTGTSNYHYEMELVVAIGAPGFRVTESDAQSLIYGYAAGLDMTRRDLQLVAREQGRPWDLGKDFELSAVCTEIVPIGDLGVLTTGAINLQVNGETRQTADLSQLIWSIPELIADLSKFYHLEPGDLIFTGTPEGVGAVKSGDRITGHVDKVGDIELTIGAAE</sequence>
<evidence type="ECO:0000313" key="4">
    <source>
        <dbReference type="Proteomes" id="UP000186819"/>
    </source>
</evidence>
<keyword evidence="4" id="KW-1185">Reference proteome</keyword>
<dbReference type="Proteomes" id="UP000186819">
    <property type="component" value="Unassembled WGS sequence"/>
</dbReference>
<keyword evidence="1" id="KW-0479">Metal-binding</keyword>
<dbReference type="Gene3D" id="3.90.850.10">
    <property type="entry name" value="Fumarylacetoacetase-like, C-terminal domain"/>
    <property type="match status" value="1"/>
</dbReference>
<proteinExistence type="predicted"/>
<dbReference type="InterPro" id="IPR011234">
    <property type="entry name" value="Fumarylacetoacetase-like_C"/>
</dbReference>
<keyword evidence="3" id="KW-0670">Pyruvate</keyword>
<evidence type="ECO:0000313" key="3">
    <source>
        <dbReference type="EMBL" id="SIQ14301.1"/>
    </source>
</evidence>
<dbReference type="STRING" id="34027.SAMN05421829_102444"/>
<feature type="domain" description="Fumarylacetoacetase-like C-terminal" evidence="2">
    <location>
        <begin position="30"/>
        <end position="232"/>
    </location>
</feature>
<reference evidence="4" key="1">
    <citation type="submission" date="2017-01" db="EMBL/GenBank/DDBJ databases">
        <authorList>
            <person name="Varghese N."/>
            <person name="Submissions S."/>
        </authorList>
    </citation>
    <scope>NUCLEOTIDE SEQUENCE [LARGE SCALE GENOMIC DNA]</scope>
    <source>
        <strain evidence="4">ATCC 51758</strain>
    </source>
</reference>
<dbReference type="Pfam" id="PF01557">
    <property type="entry name" value="FAA_hydrolase"/>
    <property type="match status" value="1"/>
</dbReference>
<gene>
    <name evidence="3" type="ORF">SAMN05421829_102444</name>
</gene>
<dbReference type="SUPFAM" id="SSF56529">
    <property type="entry name" value="FAH"/>
    <property type="match status" value="1"/>
</dbReference>
<dbReference type="AlphaFoldDB" id="A0A1N6QCH0"/>
<evidence type="ECO:0000259" key="2">
    <source>
        <dbReference type="Pfam" id="PF01557"/>
    </source>
</evidence>
<dbReference type="PANTHER" id="PTHR11820">
    <property type="entry name" value="ACYLPYRUVASE"/>
    <property type="match status" value="1"/>
</dbReference>
<dbReference type="GO" id="GO:0046872">
    <property type="term" value="F:metal ion binding"/>
    <property type="evidence" value="ECO:0007669"/>
    <property type="project" value="UniProtKB-KW"/>
</dbReference>
<dbReference type="InterPro" id="IPR036663">
    <property type="entry name" value="Fumarylacetoacetase_C_sf"/>
</dbReference>
<dbReference type="PANTHER" id="PTHR11820:SF90">
    <property type="entry name" value="FLUTATHIONE S-TRANSFERASE"/>
    <property type="match status" value="1"/>
</dbReference>
<dbReference type="EMBL" id="FTMD01000002">
    <property type="protein sequence ID" value="SIQ14301.1"/>
    <property type="molecule type" value="Genomic_DNA"/>
</dbReference>
<keyword evidence="3" id="KW-0378">Hydrolase</keyword>
<organism evidence="3 4">
    <name type="scientific">Aromatoleum tolulyticum</name>
    <dbReference type="NCBI Taxonomy" id="34027"/>
    <lineage>
        <taxon>Bacteria</taxon>
        <taxon>Pseudomonadati</taxon>
        <taxon>Pseudomonadota</taxon>
        <taxon>Betaproteobacteria</taxon>
        <taxon>Rhodocyclales</taxon>
        <taxon>Rhodocyclaceae</taxon>
        <taxon>Aromatoleum</taxon>
    </lineage>
</organism>
<dbReference type="GO" id="GO:0018773">
    <property type="term" value="F:acetylpyruvate hydrolase activity"/>
    <property type="evidence" value="ECO:0007669"/>
    <property type="project" value="TreeGrafter"/>
</dbReference>
<dbReference type="OrthoDB" id="9805307at2"/>
<evidence type="ECO:0000256" key="1">
    <source>
        <dbReference type="ARBA" id="ARBA00022723"/>
    </source>
</evidence>
<protein>
    <submittedName>
        <fullName evidence="3">Fumarylpyruvate hydrolase</fullName>
    </submittedName>
</protein>
<dbReference type="RefSeq" id="WP_076600930.1">
    <property type="nucleotide sequence ID" value="NZ_FTMD01000002.1"/>
</dbReference>
<name>A0A1N6QCH0_9RHOO</name>